<keyword evidence="3" id="KW-1185">Reference proteome</keyword>
<dbReference type="InterPro" id="IPR016181">
    <property type="entry name" value="Acyl_CoA_acyltransferase"/>
</dbReference>
<dbReference type="CDD" id="cd04301">
    <property type="entry name" value="NAT_SF"/>
    <property type="match status" value="1"/>
</dbReference>
<evidence type="ECO:0000259" key="1">
    <source>
        <dbReference type="PROSITE" id="PS51186"/>
    </source>
</evidence>
<proteinExistence type="predicted"/>
<dbReference type="InterPro" id="IPR003484">
    <property type="entry name" value="NodA"/>
</dbReference>
<evidence type="ECO:0000313" key="2">
    <source>
        <dbReference type="EMBL" id="MFC6660567.1"/>
    </source>
</evidence>
<dbReference type="Proteomes" id="UP001596317">
    <property type="component" value="Unassembled WGS sequence"/>
</dbReference>
<gene>
    <name evidence="2" type="ORF">ACFP90_09500</name>
</gene>
<dbReference type="EC" id="2.3.1.-" evidence="2"/>
<dbReference type="SUPFAM" id="SSF55729">
    <property type="entry name" value="Acyl-CoA N-acyltransferases (Nat)"/>
    <property type="match status" value="1"/>
</dbReference>
<dbReference type="PROSITE" id="PS51186">
    <property type="entry name" value="GNAT"/>
    <property type="match status" value="1"/>
</dbReference>
<sequence>MDGIRMTWTAHLTARAGVTPELEQDLRALLQAAYPQWAAFWAGTSFWGSEPEWHLWLAGPDGRPAAQLGCGRRVAEVGGQALTLMGVGGVATHPAVQGQGLGRQLLGELAAFLRAQALADFAFLQCREEVAPFMNAAV</sequence>
<feature type="domain" description="N-acetyltransferase" evidence="1">
    <location>
        <begin position="24"/>
        <end position="138"/>
    </location>
</feature>
<accession>A0ABW1ZJY1</accession>
<dbReference type="Pfam" id="PF02474">
    <property type="entry name" value="NodA"/>
    <property type="match status" value="1"/>
</dbReference>
<keyword evidence="2" id="KW-0012">Acyltransferase</keyword>
<protein>
    <submittedName>
        <fullName evidence="2">GNAT family N-acetyltransferase</fullName>
        <ecNumber evidence="2">2.3.1.-</ecNumber>
    </submittedName>
</protein>
<name>A0ABW1ZJY1_9DEIO</name>
<organism evidence="2 3">
    <name type="scientific">Deinococcus multiflagellatus</name>
    <dbReference type="NCBI Taxonomy" id="1656887"/>
    <lineage>
        <taxon>Bacteria</taxon>
        <taxon>Thermotogati</taxon>
        <taxon>Deinococcota</taxon>
        <taxon>Deinococci</taxon>
        <taxon>Deinococcales</taxon>
        <taxon>Deinococcaceae</taxon>
        <taxon>Deinococcus</taxon>
    </lineage>
</organism>
<reference evidence="3" key="1">
    <citation type="journal article" date="2019" name="Int. J. Syst. Evol. Microbiol.">
        <title>The Global Catalogue of Microorganisms (GCM) 10K type strain sequencing project: providing services to taxonomists for standard genome sequencing and annotation.</title>
        <authorList>
            <consortium name="The Broad Institute Genomics Platform"/>
            <consortium name="The Broad Institute Genome Sequencing Center for Infectious Disease"/>
            <person name="Wu L."/>
            <person name="Ma J."/>
        </authorList>
    </citation>
    <scope>NUCLEOTIDE SEQUENCE [LARGE SCALE GENOMIC DNA]</scope>
    <source>
        <strain evidence="3">CCUG 63830</strain>
    </source>
</reference>
<dbReference type="RefSeq" id="WP_380055659.1">
    <property type="nucleotide sequence ID" value="NZ_JBHSWB010000001.1"/>
</dbReference>
<dbReference type="InterPro" id="IPR000182">
    <property type="entry name" value="GNAT_dom"/>
</dbReference>
<evidence type="ECO:0000313" key="3">
    <source>
        <dbReference type="Proteomes" id="UP001596317"/>
    </source>
</evidence>
<keyword evidence="2" id="KW-0808">Transferase</keyword>
<dbReference type="Gene3D" id="3.40.630.30">
    <property type="match status" value="1"/>
</dbReference>
<comment type="caution">
    <text evidence="2">The sequence shown here is derived from an EMBL/GenBank/DDBJ whole genome shotgun (WGS) entry which is preliminary data.</text>
</comment>
<dbReference type="GO" id="GO:0016746">
    <property type="term" value="F:acyltransferase activity"/>
    <property type="evidence" value="ECO:0007669"/>
    <property type="project" value="UniProtKB-KW"/>
</dbReference>
<dbReference type="EMBL" id="JBHSWB010000001">
    <property type="protein sequence ID" value="MFC6660567.1"/>
    <property type="molecule type" value="Genomic_DNA"/>
</dbReference>